<keyword evidence="3" id="KW-0820">tRNA-binding</keyword>
<comment type="catalytic activity">
    <reaction evidence="11">
        <text>a 5,6-dihydrouridine in tRNA + NAD(+) = a uridine in tRNA + NADH + H(+)</text>
        <dbReference type="Rhea" id="RHEA:54452"/>
        <dbReference type="Rhea" id="RHEA-COMP:13339"/>
        <dbReference type="Rhea" id="RHEA-COMP:13887"/>
        <dbReference type="ChEBI" id="CHEBI:15378"/>
        <dbReference type="ChEBI" id="CHEBI:57540"/>
        <dbReference type="ChEBI" id="CHEBI:57945"/>
        <dbReference type="ChEBI" id="CHEBI:65315"/>
        <dbReference type="ChEBI" id="CHEBI:74443"/>
    </reaction>
</comment>
<evidence type="ECO:0000256" key="10">
    <source>
        <dbReference type="ARBA" id="ARBA00048205"/>
    </source>
</evidence>
<dbReference type="PANTHER" id="PTHR45846:SF1">
    <property type="entry name" value="TRNA-DIHYDROURIDINE(47) SYNTHASE [NAD(P)(+)]-LIKE"/>
    <property type="match status" value="1"/>
</dbReference>
<dbReference type="PROSITE" id="PS01136">
    <property type="entry name" value="UPF0034"/>
    <property type="match status" value="1"/>
</dbReference>
<evidence type="ECO:0000313" key="17">
    <source>
        <dbReference type="Proteomes" id="UP000006362"/>
    </source>
</evidence>
<dbReference type="InterPro" id="IPR035587">
    <property type="entry name" value="DUS-like_FMN-bd"/>
</dbReference>
<feature type="binding site" evidence="14">
    <location>
        <position position="139"/>
    </location>
    <ligand>
        <name>FMN</name>
        <dbReference type="ChEBI" id="CHEBI:58210"/>
    </ligand>
</feature>
<comment type="similarity">
    <text evidence="12">Belongs to the dus family.</text>
</comment>
<evidence type="ECO:0000256" key="3">
    <source>
        <dbReference type="ARBA" id="ARBA00022555"/>
    </source>
</evidence>
<feature type="binding site" evidence="14">
    <location>
        <position position="66"/>
    </location>
    <ligand>
        <name>FMN</name>
        <dbReference type="ChEBI" id="CHEBI:58210"/>
    </ligand>
</feature>
<dbReference type="GO" id="GO:0000049">
    <property type="term" value="F:tRNA binding"/>
    <property type="evidence" value="ECO:0007669"/>
    <property type="project" value="UniProtKB-KW"/>
</dbReference>
<dbReference type="InterPro" id="IPR024036">
    <property type="entry name" value="tRNA-dHydroUridine_Synthase_C"/>
</dbReference>
<accession>E8T407</accession>
<gene>
    <name evidence="16" type="ordered locus">Theam_0244</name>
</gene>
<dbReference type="InterPro" id="IPR018517">
    <property type="entry name" value="tRNA_hU_synthase_CS"/>
</dbReference>
<dbReference type="KEGG" id="tam:Theam_0244"/>
<dbReference type="STRING" id="648996.Theam_0244"/>
<keyword evidence="8" id="KW-0694">RNA-binding</keyword>
<keyword evidence="14" id="KW-0547">Nucleotide-binding</keyword>
<evidence type="ECO:0000313" key="16">
    <source>
        <dbReference type="EMBL" id="ADU96217.1"/>
    </source>
</evidence>
<dbReference type="HOGENOM" id="CLU_013299_0_3_0"/>
<evidence type="ECO:0000256" key="11">
    <source>
        <dbReference type="ARBA" id="ARBA00048802"/>
    </source>
</evidence>
<proteinExistence type="inferred from homology"/>
<keyword evidence="9 12" id="KW-0560">Oxidoreductase</keyword>
<evidence type="ECO:0000256" key="13">
    <source>
        <dbReference type="PIRSR" id="PIRSR006621-1"/>
    </source>
</evidence>
<keyword evidence="4 12" id="KW-0285">Flavoprotein</keyword>
<dbReference type="AlphaFoldDB" id="E8T407"/>
<evidence type="ECO:0000256" key="5">
    <source>
        <dbReference type="ARBA" id="ARBA00022643"/>
    </source>
</evidence>
<evidence type="ECO:0000256" key="9">
    <source>
        <dbReference type="ARBA" id="ARBA00023002"/>
    </source>
</evidence>
<dbReference type="eggNOG" id="COG0042">
    <property type="taxonomic scope" value="Bacteria"/>
</dbReference>
<keyword evidence="6 12" id="KW-0819">tRNA processing</keyword>
<reference evidence="16" key="1">
    <citation type="submission" date="2011-01" db="EMBL/GenBank/DDBJ databases">
        <title>Complete sequence of chromosome of Thermovibrio ammonificans HB-1.</title>
        <authorList>
            <consortium name="US DOE Joint Genome Institute"/>
            <person name="Lucas S."/>
            <person name="Copeland A."/>
            <person name="Lapidus A."/>
            <person name="Cheng J.-F."/>
            <person name="Goodwin L."/>
            <person name="Pitluck S."/>
            <person name="Davenport K."/>
            <person name="Detter J.C."/>
            <person name="Han C."/>
            <person name="Tapia R."/>
            <person name="Land M."/>
            <person name="Hauser L."/>
            <person name="Kyrpides N."/>
            <person name="Ivanova N."/>
            <person name="Ovchinnikova G."/>
            <person name="Vetriani C."/>
            <person name="Woyke T."/>
        </authorList>
    </citation>
    <scope>NUCLEOTIDE SEQUENCE [LARGE SCALE GENOMIC DNA]</scope>
    <source>
        <strain evidence="16">HB-1</strain>
    </source>
</reference>
<dbReference type="RefSeq" id="WP_013537003.1">
    <property type="nucleotide sequence ID" value="NC_014926.1"/>
</dbReference>
<evidence type="ECO:0000256" key="2">
    <source>
        <dbReference type="ARBA" id="ARBA00002790"/>
    </source>
</evidence>
<dbReference type="Gene3D" id="1.10.1200.80">
    <property type="entry name" value="Putative flavin oxidoreducatase, domain 2"/>
    <property type="match status" value="1"/>
</dbReference>
<dbReference type="SUPFAM" id="SSF51395">
    <property type="entry name" value="FMN-linked oxidoreductases"/>
    <property type="match status" value="1"/>
</dbReference>
<dbReference type="PIRSF" id="PIRSF006621">
    <property type="entry name" value="Dus"/>
    <property type="match status" value="1"/>
</dbReference>
<dbReference type="InterPro" id="IPR001269">
    <property type="entry name" value="DUS_fam"/>
</dbReference>
<dbReference type="InterPro" id="IPR013785">
    <property type="entry name" value="Aldolase_TIM"/>
</dbReference>
<evidence type="ECO:0000256" key="8">
    <source>
        <dbReference type="ARBA" id="ARBA00022884"/>
    </source>
</evidence>
<keyword evidence="7" id="KW-0521">NADP</keyword>
<evidence type="ECO:0000256" key="6">
    <source>
        <dbReference type="ARBA" id="ARBA00022694"/>
    </source>
</evidence>
<name>E8T407_THEA1</name>
<feature type="active site" description="Proton donor" evidence="13">
    <location>
        <position position="97"/>
    </location>
</feature>
<feature type="binding site" evidence="14">
    <location>
        <position position="167"/>
    </location>
    <ligand>
        <name>FMN</name>
        <dbReference type="ChEBI" id="CHEBI:58210"/>
    </ligand>
</feature>
<dbReference type="GO" id="GO:0050660">
    <property type="term" value="F:flavin adenine dinucleotide binding"/>
    <property type="evidence" value="ECO:0007669"/>
    <property type="project" value="InterPro"/>
</dbReference>
<dbReference type="EMBL" id="CP002444">
    <property type="protein sequence ID" value="ADU96217.1"/>
    <property type="molecule type" value="Genomic_DNA"/>
</dbReference>
<dbReference type="Pfam" id="PF01207">
    <property type="entry name" value="Dus"/>
    <property type="match status" value="1"/>
</dbReference>
<dbReference type="CDD" id="cd02801">
    <property type="entry name" value="DUS_like_FMN"/>
    <property type="match status" value="1"/>
</dbReference>
<feature type="binding site" evidence="14">
    <location>
        <begin position="13"/>
        <end position="15"/>
    </location>
    <ligand>
        <name>FMN</name>
        <dbReference type="ChEBI" id="CHEBI:58210"/>
    </ligand>
</feature>
<evidence type="ECO:0000259" key="15">
    <source>
        <dbReference type="Pfam" id="PF01207"/>
    </source>
</evidence>
<comment type="catalytic activity">
    <reaction evidence="10">
        <text>a 5,6-dihydrouridine in tRNA + NADP(+) = a uridine in tRNA + NADPH + H(+)</text>
        <dbReference type="Rhea" id="RHEA:23624"/>
        <dbReference type="Rhea" id="RHEA-COMP:13339"/>
        <dbReference type="Rhea" id="RHEA-COMP:13887"/>
        <dbReference type="ChEBI" id="CHEBI:15378"/>
        <dbReference type="ChEBI" id="CHEBI:57783"/>
        <dbReference type="ChEBI" id="CHEBI:58349"/>
        <dbReference type="ChEBI" id="CHEBI:65315"/>
        <dbReference type="ChEBI" id="CHEBI:74443"/>
    </reaction>
</comment>
<dbReference type="OrthoDB" id="9764501at2"/>
<dbReference type="GO" id="GO:0017150">
    <property type="term" value="F:tRNA dihydrouridine synthase activity"/>
    <property type="evidence" value="ECO:0007669"/>
    <property type="project" value="InterPro"/>
</dbReference>
<protein>
    <recommendedName>
        <fullName evidence="12">tRNA-dihydrouridine synthase</fullName>
        <ecNumber evidence="12">1.3.1.-</ecNumber>
    </recommendedName>
</protein>
<dbReference type="Gene3D" id="3.20.20.70">
    <property type="entry name" value="Aldolase class I"/>
    <property type="match status" value="1"/>
</dbReference>
<keyword evidence="17" id="KW-1185">Reference proteome</keyword>
<comment type="cofactor">
    <cofactor evidence="1 12 14">
        <name>FMN</name>
        <dbReference type="ChEBI" id="CHEBI:58210"/>
    </cofactor>
</comment>
<evidence type="ECO:0000256" key="12">
    <source>
        <dbReference type="PIRNR" id="PIRNR006621"/>
    </source>
</evidence>
<dbReference type="Proteomes" id="UP000006362">
    <property type="component" value="Chromosome"/>
</dbReference>
<sequence length="316" mass="35383">MSLKIDREVILAPMAGYTHSAFRLLCRELGADRTYSELMNATGIARRGEEKELSFFTDSERPIHLQVYGQNPEEIAQGAYVLASKYRPEAIDINFGCSVKKVLKAKAAGYLLQYPEEMGRIVEETVKALKPLGIPVTVKIRLGFYEDTLEEIAENLLKAGVSAIALHPRLAVQGFSGSADWSRVKALKEIAGSVPVIGSGDVRSWRQIDEKFEQTGCNGVMVGRAAVSNPWIFKEYKERRDIEVSLAERVDFILRELELMWGYFPKEKACKAIKAQISQLFKGVRGKAKLNDAIMRSKSCEELVSNLLRIKEEFSG</sequence>
<evidence type="ECO:0000256" key="14">
    <source>
        <dbReference type="PIRSR" id="PIRSR006621-2"/>
    </source>
</evidence>
<evidence type="ECO:0000256" key="4">
    <source>
        <dbReference type="ARBA" id="ARBA00022630"/>
    </source>
</evidence>
<dbReference type="PANTHER" id="PTHR45846">
    <property type="entry name" value="TRNA-DIHYDROURIDINE(47) SYNTHASE [NAD(P)(+)]-LIKE"/>
    <property type="match status" value="1"/>
</dbReference>
<comment type="function">
    <text evidence="2 12">Catalyzes the synthesis of 5,6-dihydrouridine (D), a modified base found in the D-loop of most tRNAs, via the reduction of the C5-C6 double bond in target uridines.</text>
</comment>
<keyword evidence="5 12" id="KW-0288">FMN</keyword>
<evidence type="ECO:0000256" key="7">
    <source>
        <dbReference type="ARBA" id="ARBA00022857"/>
    </source>
</evidence>
<dbReference type="EC" id="1.3.1.-" evidence="12"/>
<evidence type="ECO:0000256" key="1">
    <source>
        <dbReference type="ARBA" id="ARBA00001917"/>
    </source>
</evidence>
<feature type="domain" description="DUS-like FMN-binding" evidence="15">
    <location>
        <begin position="10"/>
        <end position="311"/>
    </location>
</feature>
<organism evidence="16 17">
    <name type="scientific">Thermovibrio ammonificans (strain DSM 15698 / JCM 12110 / HB-1)</name>
    <dbReference type="NCBI Taxonomy" id="648996"/>
    <lineage>
        <taxon>Bacteria</taxon>
        <taxon>Pseudomonadati</taxon>
        <taxon>Aquificota</taxon>
        <taxon>Aquificia</taxon>
        <taxon>Desulfurobacteriales</taxon>
        <taxon>Desulfurobacteriaceae</taxon>
        <taxon>Thermovibrio</taxon>
    </lineage>
</organism>
<feature type="binding site" evidence="14">
    <location>
        <begin position="223"/>
        <end position="224"/>
    </location>
    <ligand>
        <name>FMN</name>
        <dbReference type="ChEBI" id="CHEBI:58210"/>
    </ligand>
</feature>